<organism evidence="2">
    <name type="scientific">Enterococcus phage Entfac.YE1</name>
    <dbReference type="NCBI Taxonomy" id="2803888"/>
    <lineage>
        <taxon>Viruses</taxon>
        <taxon>Duplodnaviria</taxon>
        <taxon>Heunggongvirae</taxon>
        <taxon>Uroviricota</taxon>
        <taxon>Caudoviricetes</taxon>
    </lineage>
</organism>
<dbReference type="SMART" id="SM00943">
    <property type="entry name" value="Prim-Pol"/>
    <property type="match status" value="1"/>
</dbReference>
<protein>
    <recommendedName>
        <fullName evidence="1">DNA primase/polymerase bifunctional N-terminal domain-containing protein</fullName>
    </recommendedName>
</protein>
<dbReference type="InterPro" id="IPR015330">
    <property type="entry name" value="DNA_primase/pol_bifunc_N"/>
</dbReference>
<dbReference type="EMBL" id="LC606204">
    <property type="protein sequence ID" value="BCT02920.1"/>
    <property type="molecule type" value="Genomic_DNA"/>
</dbReference>
<dbReference type="Pfam" id="PF09250">
    <property type="entry name" value="Prim-Pol"/>
    <property type="match status" value="1"/>
</dbReference>
<dbReference type="SUPFAM" id="SSF56747">
    <property type="entry name" value="Prim-pol domain"/>
    <property type="match status" value="1"/>
</dbReference>
<feature type="domain" description="DNA primase/polymerase bifunctional N-terminal" evidence="1">
    <location>
        <begin position="8"/>
        <end position="159"/>
    </location>
</feature>
<dbReference type="CDD" id="cd04859">
    <property type="entry name" value="Prim_Pol"/>
    <property type="match status" value="1"/>
</dbReference>
<proteinExistence type="predicted"/>
<name>A0A836UZK7_9CAUD</name>
<evidence type="ECO:0000313" key="2">
    <source>
        <dbReference type="EMBL" id="BCT02920.1"/>
    </source>
</evidence>
<sequence length="161" mass="17962">MANNYQAATELQKSGWSIYPLSPGTKIPIKGSSGWNDATNDSNQINEWWTEDATRNIGLMLEDHQMVVVDLDQHSETRNGVENYKKLASMYDPFPSTYTEITPGKGIHFFFKIPDGVIIQQETGAFADIFGRDDKGKSLSGIDIITKGVPIAPTMQRFNCQ</sequence>
<evidence type="ECO:0000259" key="1">
    <source>
        <dbReference type="SMART" id="SM00943"/>
    </source>
</evidence>
<accession>A0A836UZK7</accession>
<reference evidence="2" key="1">
    <citation type="submission" date="2021-02" db="EMBL/GenBank/DDBJ databases">
        <title>Analysis of enterococcal bacteriophages from clinical samples.</title>
        <authorList>
            <person name="Fard R.M.N."/>
            <person name="Elahi Y."/>
        </authorList>
    </citation>
    <scope>NUCLEOTIDE SEQUENCE</scope>
    <source>
        <strain evidence="2">Entfac.YE</strain>
    </source>
</reference>